<dbReference type="GO" id="GO:0141039">
    <property type="term" value="F:phosphatidylinositol 3-kinase inhibitor activity"/>
    <property type="evidence" value="ECO:0007669"/>
    <property type="project" value="InterPro"/>
</dbReference>
<evidence type="ECO:0000259" key="5">
    <source>
        <dbReference type="Pfam" id="PF23138"/>
    </source>
</evidence>
<dbReference type="GO" id="GO:0051898">
    <property type="term" value="P:negative regulation of phosphatidylinositol 3-kinase/protein kinase B signal transduction"/>
    <property type="evidence" value="ECO:0007669"/>
    <property type="project" value="InterPro"/>
</dbReference>
<reference evidence="6" key="1">
    <citation type="submission" date="2020-10" db="EMBL/GenBank/DDBJ databases">
        <authorList>
            <person name="Kikuchi T."/>
        </authorList>
    </citation>
    <scope>NUCLEOTIDE SEQUENCE</scope>
    <source>
        <strain evidence="6">NKZ352</strain>
    </source>
</reference>
<dbReference type="EMBL" id="CAJGYM010000006">
    <property type="protein sequence ID" value="CAD6187465.1"/>
    <property type="molecule type" value="Genomic_DNA"/>
</dbReference>
<dbReference type="InterPro" id="IPR056327">
    <property type="entry name" value="ARMC9_CTLH-like_dom"/>
</dbReference>
<dbReference type="PANTHER" id="PTHR13083:SF3">
    <property type="entry name" value="WD REPEAT-CONTAINING PROTEIN 91"/>
    <property type="match status" value="1"/>
</dbReference>
<name>A0A8S1GVX8_9PELO</name>
<feature type="domain" description="ARMC9 CTLH-like" evidence="5">
    <location>
        <begin position="98"/>
        <end position="167"/>
    </location>
</feature>
<evidence type="ECO:0000256" key="1">
    <source>
        <dbReference type="ARBA" id="ARBA00004412"/>
    </source>
</evidence>
<keyword evidence="4" id="KW-0967">Endosome</keyword>
<comment type="similarity">
    <text evidence="3">Belongs to the WD repeat WDR91 family.</text>
</comment>
<dbReference type="OrthoDB" id="193023at2759"/>
<proteinExistence type="inferred from homology"/>
<protein>
    <recommendedName>
        <fullName evidence="5">ARMC9 CTLH-like domain-containing protein</fullName>
    </recommendedName>
</protein>
<sequence length="237" mass="27609">MSHAHDLIESLVKEYLAQRAFSQSFNAFTDEIAKAKDGKLQIDKFIEEMFDAIEKTDVDRLCCMWETWQSKVFNSLSRESIKIANQYEANAYRMLLVKCVQNNDLATCNKFFNKMSSVTLNNPQWTEWYTFPYNPHAREMEPFKRYYDKQWREVFAISLHNFLSISLASPSYSSLSAIVETLSREYTEMSSSRLEFDEELMDDFAVIAQCTSPIKVAQSKTSLKSLFKSFGKKQQSD</sequence>
<comment type="subcellular location">
    <subcellularLocation>
        <location evidence="1">Early endosome</location>
    </subcellularLocation>
    <subcellularLocation>
        <location evidence="2">Late endosome</location>
    </subcellularLocation>
</comment>
<dbReference type="GO" id="GO:0031901">
    <property type="term" value="C:early endosome membrane"/>
    <property type="evidence" value="ECO:0007669"/>
    <property type="project" value="TreeGrafter"/>
</dbReference>
<dbReference type="AlphaFoldDB" id="A0A8S1GVX8"/>
<dbReference type="GO" id="GO:0045022">
    <property type="term" value="P:early endosome to late endosome transport"/>
    <property type="evidence" value="ECO:0007669"/>
    <property type="project" value="InterPro"/>
</dbReference>
<dbReference type="GO" id="GO:0031902">
    <property type="term" value="C:late endosome membrane"/>
    <property type="evidence" value="ECO:0007669"/>
    <property type="project" value="TreeGrafter"/>
</dbReference>
<dbReference type="Pfam" id="PF23138">
    <property type="entry name" value="CTLH_Armc9"/>
    <property type="match status" value="1"/>
</dbReference>
<dbReference type="Proteomes" id="UP000835052">
    <property type="component" value="Unassembled WGS sequence"/>
</dbReference>
<keyword evidence="7" id="KW-1185">Reference proteome</keyword>
<dbReference type="PANTHER" id="PTHR13083">
    <property type="entry name" value="WD REPEAT-CONTAINING PROTEIN 91"/>
    <property type="match status" value="1"/>
</dbReference>
<evidence type="ECO:0000256" key="4">
    <source>
        <dbReference type="ARBA" id="ARBA00022753"/>
    </source>
</evidence>
<comment type="caution">
    <text evidence="6">The sequence shown here is derived from an EMBL/GenBank/DDBJ whole genome shotgun (WGS) entry which is preliminary data.</text>
</comment>
<accession>A0A8S1GVX8</accession>
<evidence type="ECO:0000256" key="3">
    <source>
        <dbReference type="ARBA" id="ARBA00006128"/>
    </source>
</evidence>
<evidence type="ECO:0000313" key="7">
    <source>
        <dbReference type="Proteomes" id="UP000835052"/>
    </source>
</evidence>
<evidence type="ECO:0000256" key="2">
    <source>
        <dbReference type="ARBA" id="ARBA00004603"/>
    </source>
</evidence>
<organism evidence="6 7">
    <name type="scientific">Caenorhabditis auriculariae</name>
    <dbReference type="NCBI Taxonomy" id="2777116"/>
    <lineage>
        <taxon>Eukaryota</taxon>
        <taxon>Metazoa</taxon>
        <taxon>Ecdysozoa</taxon>
        <taxon>Nematoda</taxon>
        <taxon>Chromadorea</taxon>
        <taxon>Rhabditida</taxon>
        <taxon>Rhabditina</taxon>
        <taxon>Rhabditomorpha</taxon>
        <taxon>Rhabditoidea</taxon>
        <taxon>Rhabditidae</taxon>
        <taxon>Peloderinae</taxon>
        <taxon>Caenorhabditis</taxon>
    </lineage>
</organism>
<gene>
    <name evidence="6" type="ORF">CAUJ_LOCUS3384</name>
</gene>
<evidence type="ECO:0000313" key="6">
    <source>
        <dbReference type="EMBL" id="CAD6187465.1"/>
    </source>
</evidence>
<dbReference type="InterPro" id="IPR039724">
    <property type="entry name" value="WDR91"/>
</dbReference>